<feature type="region of interest" description="Disordered" evidence="2">
    <location>
        <begin position="630"/>
        <end position="649"/>
    </location>
</feature>
<dbReference type="RefSeq" id="XP_016590305.1">
    <property type="nucleotide sequence ID" value="XM_016733601.1"/>
</dbReference>
<keyword evidence="1" id="KW-0175">Coiled coil</keyword>
<feature type="coiled-coil region" evidence="1">
    <location>
        <begin position="741"/>
        <end position="803"/>
    </location>
</feature>
<gene>
    <name evidence="4" type="ORF">SPSK_06931</name>
</gene>
<sequence>MTRASPLAKRQPGAANQRDNHNESGVGSHGKRTTKYQQKPSHGLPLVGGDAVARSSPSSGNSVLTIPSHPPAVAAGAPSPPTLFATVAAAAVANGCTRGTDTMASSSPAAYHGQQRHRKSDPSLVTSTGSRRSHVSDRHLPNVDVSQPHSSSDSLAVPHTLATSNDVSGVPAPSAVSFEESYRRIDVNATKNANVHRDTGPLDLAITILRSCPLYDTIAILIILMQLSPVVLSVVYMLFTVLTFVPPVTSSSGLSLTEIFEGGLGTPAFTTIICMDVGILLVWLFLWGPLQLLILDFAQVVIALTLGGGYNNSSSRQGSTNNIFVCLGIVIFTHFSHITSLENLTADHSSAFADLHISVHQSSRSFARRVGGASWVRNVFAIHILMQGIVRYIREWYLRREKRDSMSNYQSDPETGRAMCLHDISMEGTPSGAADADGHTGMSGNITITDSVNHSMGPSSTVGPNSVTPSANTGFITMDADSASAPGMTGNTTMASIPTTHISSKKKKKQSALVRLRQPLWAALASTKIVMIKEYELSQAASESAGAEATDVDNLGNAPFYAQPGQIWVCYVGHDEVCFSTSAFPSEDKDQEMSGALAQSNSFFIDTTKPFYVRINNATWQPTRIIPIVEGQGENPTDPADDTKWDLSNDTTTRWTGDIYGLTPLSSYECEFVSTRSGEVLFSTSVRTAAAPSKSTAIAAAKPAPPSQLRPHESPATTIKASITTQEAKLNDEKTRFKTLRRDNNRRANALKKEIDRLTASVQSAGGNDDKFKQKITQNSVQQKQAEQAIEVIEAELKDISTVPEEILGQYRNKKSEWDREKAQFDGVMASFKSFKSSVDSEIQSLEDDHATFQAKRNKIASRIAKADSEHAQIMDANARGLDEAERRRQERVNIETEIARSHQSYVERLVAAQNANEEKVHAIEILHETMRSFYSSFDSERPYENRYAVGTAHILQATNSGAPTSARGAWPTPHVQSSSLHVPQTPWSAIPTVATSGVSPITVSAAPVAPFIRNQQLAATPMPPILRMRGRSSSMLSDVSGFTQSSTADDDNTAAHIGGVTTGGSHSTDVFVSSSTFSGQTSQAGTIRGPPPFELTQDQGSSGSASGSGSGSSVHSGSGSAGSIRDLPSPL</sequence>
<feature type="region of interest" description="Disordered" evidence="2">
    <location>
        <begin position="1037"/>
        <end position="1132"/>
    </location>
</feature>
<dbReference type="VEuPathDB" id="FungiDB:SPSK_06931"/>
<keyword evidence="3" id="KW-0472">Membrane</keyword>
<feature type="compositionally biased region" description="Polar residues" evidence="2">
    <location>
        <begin position="55"/>
        <end position="65"/>
    </location>
</feature>
<feature type="transmembrane region" description="Helical" evidence="3">
    <location>
        <begin position="218"/>
        <end position="245"/>
    </location>
</feature>
<dbReference type="KEGG" id="ssck:SPSK_06931"/>
<organism evidence="4 5">
    <name type="scientific">Sporothrix schenckii 1099-18</name>
    <dbReference type="NCBI Taxonomy" id="1397361"/>
    <lineage>
        <taxon>Eukaryota</taxon>
        <taxon>Fungi</taxon>
        <taxon>Dikarya</taxon>
        <taxon>Ascomycota</taxon>
        <taxon>Pezizomycotina</taxon>
        <taxon>Sordariomycetes</taxon>
        <taxon>Sordariomycetidae</taxon>
        <taxon>Ophiostomatales</taxon>
        <taxon>Ophiostomataceae</taxon>
        <taxon>Sporothrix</taxon>
    </lineage>
</organism>
<dbReference type="Proteomes" id="UP000033710">
    <property type="component" value="Unassembled WGS sequence"/>
</dbReference>
<reference evidence="4 5" key="1">
    <citation type="journal article" date="2014" name="BMC Genomics">
        <title>Comparative genomics of the major fungal agents of human and animal Sporotrichosis: Sporothrix schenckii and Sporothrix brasiliensis.</title>
        <authorList>
            <person name="Teixeira M.M."/>
            <person name="de Almeida L.G."/>
            <person name="Kubitschek-Barreira P."/>
            <person name="Alves F.L."/>
            <person name="Kioshima E.S."/>
            <person name="Abadio A.K."/>
            <person name="Fernandes L."/>
            <person name="Derengowski L.S."/>
            <person name="Ferreira K.S."/>
            <person name="Souza R.C."/>
            <person name="Ruiz J.C."/>
            <person name="de Andrade N.C."/>
            <person name="Paes H.C."/>
            <person name="Nicola A.M."/>
            <person name="Albuquerque P."/>
            <person name="Gerber A.L."/>
            <person name="Martins V.P."/>
            <person name="Peconick L.D."/>
            <person name="Neto A.V."/>
            <person name="Chaucanez C.B."/>
            <person name="Silva P.A."/>
            <person name="Cunha O.L."/>
            <person name="de Oliveira F.F."/>
            <person name="dos Santos T.C."/>
            <person name="Barros A.L."/>
            <person name="Soares M.A."/>
            <person name="de Oliveira L.M."/>
            <person name="Marini M.M."/>
            <person name="Villalobos-Duno H."/>
            <person name="Cunha M.M."/>
            <person name="de Hoog S."/>
            <person name="da Silveira J.F."/>
            <person name="Henrissat B."/>
            <person name="Nino-Vega G.A."/>
            <person name="Cisalpino P.S."/>
            <person name="Mora-Montes H.M."/>
            <person name="Almeida S.R."/>
            <person name="Stajich J.E."/>
            <person name="Lopes-Bezerra L.M."/>
            <person name="Vasconcelos A.T."/>
            <person name="Felipe M.S."/>
        </authorList>
    </citation>
    <scope>NUCLEOTIDE SEQUENCE [LARGE SCALE GENOMIC DNA]</scope>
    <source>
        <strain evidence="4 5">1099-18</strain>
    </source>
</reference>
<comment type="caution">
    <text evidence="4">The sequence shown here is derived from an EMBL/GenBank/DDBJ whole genome shotgun (WGS) entry which is preliminary data.</text>
</comment>
<keyword evidence="3" id="KW-1133">Transmembrane helix</keyword>
<feature type="region of interest" description="Disordered" evidence="2">
    <location>
        <begin position="1"/>
        <end position="65"/>
    </location>
</feature>
<feature type="transmembrane region" description="Helical" evidence="3">
    <location>
        <begin position="266"/>
        <end position="286"/>
    </location>
</feature>
<dbReference type="OrthoDB" id="4158994at2759"/>
<reference evidence="4 5" key="2">
    <citation type="journal article" date="2015" name="Eukaryot. Cell">
        <title>Asexual propagation of a virulent clone complex in a human and feline outbreak of sporotrichosis.</title>
        <authorList>
            <person name="Teixeira Mde M."/>
            <person name="Rodrigues A.M."/>
            <person name="Tsui C.K."/>
            <person name="de Almeida L.G."/>
            <person name="Van Diepeningen A.D."/>
            <person name="van den Ende B.G."/>
            <person name="Fernandes G.F."/>
            <person name="Kano R."/>
            <person name="Hamelin R.C."/>
            <person name="Lopes-Bezerra L.M."/>
            <person name="Vasconcelos A.T."/>
            <person name="de Hoog S."/>
            <person name="de Camargo Z.P."/>
            <person name="Felipe M.S."/>
        </authorList>
    </citation>
    <scope>NUCLEOTIDE SEQUENCE [LARGE SCALE GENOMIC DNA]</scope>
    <source>
        <strain evidence="4 5">1099-18</strain>
    </source>
</reference>
<feature type="region of interest" description="Disordered" evidence="2">
    <location>
        <begin position="429"/>
        <end position="509"/>
    </location>
</feature>
<dbReference type="EMBL" id="AXCR01000004">
    <property type="protein sequence ID" value="KJR87629.1"/>
    <property type="molecule type" value="Genomic_DNA"/>
</dbReference>
<feature type="transmembrane region" description="Helical" evidence="3">
    <location>
        <begin position="292"/>
        <end position="310"/>
    </location>
</feature>
<accession>A0A0F2MEX9</accession>
<feature type="compositionally biased region" description="Low complexity" evidence="2">
    <location>
        <begin position="1066"/>
        <end position="1079"/>
    </location>
</feature>
<feature type="region of interest" description="Disordered" evidence="2">
    <location>
        <begin position="963"/>
        <end position="983"/>
    </location>
</feature>
<dbReference type="GeneID" id="27668878"/>
<feature type="compositionally biased region" description="Polar residues" evidence="2">
    <location>
        <begin position="489"/>
        <end position="502"/>
    </location>
</feature>
<proteinExistence type="predicted"/>
<keyword evidence="3" id="KW-0812">Transmembrane</keyword>
<feature type="compositionally biased region" description="Low complexity" evidence="2">
    <location>
        <begin position="1101"/>
        <end position="1124"/>
    </location>
</feature>
<evidence type="ECO:0000313" key="4">
    <source>
        <dbReference type="EMBL" id="KJR87629.1"/>
    </source>
</evidence>
<evidence type="ECO:0000256" key="1">
    <source>
        <dbReference type="SAM" id="Coils"/>
    </source>
</evidence>
<feature type="region of interest" description="Disordered" evidence="2">
    <location>
        <begin position="102"/>
        <end position="156"/>
    </location>
</feature>
<name>A0A0F2MEX9_SPOSC</name>
<feature type="compositionally biased region" description="Polar residues" evidence="2">
    <location>
        <begin position="442"/>
        <end position="475"/>
    </location>
</feature>
<evidence type="ECO:0000256" key="3">
    <source>
        <dbReference type="SAM" id="Phobius"/>
    </source>
</evidence>
<dbReference type="AlphaFoldDB" id="A0A0F2MEX9"/>
<evidence type="ECO:0000256" key="2">
    <source>
        <dbReference type="SAM" id="MobiDB-lite"/>
    </source>
</evidence>
<protein>
    <submittedName>
        <fullName evidence="4">Ubiquitination network signaling protein</fullName>
    </submittedName>
</protein>
<evidence type="ECO:0000313" key="5">
    <source>
        <dbReference type="Proteomes" id="UP000033710"/>
    </source>
</evidence>
<feature type="compositionally biased region" description="Polar residues" evidence="2">
    <location>
        <begin position="144"/>
        <end position="154"/>
    </location>
</feature>